<evidence type="ECO:0000256" key="1">
    <source>
        <dbReference type="ARBA" id="ARBA00010792"/>
    </source>
</evidence>
<feature type="domain" description="VTT" evidence="4">
    <location>
        <begin position="37"/>
        <end position="147"/>
    </location>
</feature>
<dbReference type="AlphaFoldDB" id="A0A927H1I7"/>
<dbReference type="InterPro" id="IPR051311">
    <property type="entry name" value="DedA_domain"/>
</dbReference>
<feature type="transmembrane region" description="Helical" evidence="3">
    <location>
        <begin position="99"/>
        <end position="121"/>
    </location>
</feature>
<organism evidence="5 6">
    <name type="scientific">Paenibacillus oceani</name>
    <dbReference type="NCBI Taxonomy" id="2772510"/>
    <lineage>
        <taxon>Bacteria</taxon>
        <taxon>Bacillati</taxon>
        <taxon>Bacillota</taxon>
        <taxon>Bacilli</taxon>
        <taxon>Bacillales</taxon>
        <taxon>Paenibacillaceae</taxon>
        <taxon>Paenibacillus</taxon>
    </lineage>
</organism>
<feature type="transmembrane region" description="Helical" evidence="3">
    <location>
        <begin position="161"/>
        <end position="180"/>
    </location>
</feature>
<sequence length="246" mass="27282">MLHGITEFLSTFGIWGMFIHSFIDAIIFPIPAFFLQVSLSILNPSSALWLATVGYIACLLGTPIGYLIGRLLGKSVLTKLVKKEWVEKATVMFKKNGEAAILIGSFTPIPFKVFTILSGALHFSIWRLLAFAAIGRAAKFYIVGVLFYYYGKAAEQLINSYLTYVFLGIAVVLAIGWAWLKKRQKKKEQAVRQLSEESPVQASIAPIEQAAETPALEETVLADSQKDRIPKDQAVKKMTAPRKQVP</sequence>
<dbReference type="EMBL" id="JACXJA010000038">
    <property type="protein sequence ID" value="MBD2865201.1"/>
    <property type="molecule type" value="Genomic_DNA"/>
</dbReference>
<evidence type="ECO:0000313" key="6">
    <source>
        <dbReference type="Proteomes" id="UP000639396"/>
    </source>
</evidence>
<comment type="caution">
    <text evidence="5">The sequence shown here is derived from an EMBL/GenBank/DDBJ whole genome shotgun (WGS) entry which is preliminary data.</text>
</comment>
<evidence type="ECO:0000259" key="4">
    <source>
        <dbReference type="Pfam" id="PF09335"/>
    </source>
</evidence>
<gene>
    <name evidence="5" type="ORF">IDH45_24775</name>
</gene>
<dbReference type="PANTHER" id="PTHR42709">
    <property type="entry name" value="ALKALINE PHOSPHATASE LIKE PROTEIN"/>
    <property type="match status" value="1"/>
</dbReference>
<dbReference type="Pfam" id="PF09335">
    <property type="entry name" value="VTT_dom"/>
    <property type="match status" value="1"/>
</dbReference>
<feature type="compositionally biased region" description="Basic and acidic residues" evidence="2">
    <location>
        <begin position="226"/>
        <end position="235"/>
    </location>
</feature>
<keyword evidence="3" id="KW-1133">Transmembrane helix</keyword>
<feature type="transmembrane region" description="Helical" evidence="3">
    <location>
        <begin position="47"/>
        <end position="68"/>
    </location>
</feature>
<reference evidence="5" key="1">
    <citation type="submission" date="2020-09" db="EMBL/GenBank/DDBJ databases">
        <title>A novel bacterium of genus Paenibacillus, isolated from South China Sea.</title>
        <authorList>
            <person name="Huang H."/>
            <person name="Mo K."/>
            <person name="Hu Y."/>
        </authorList>
    </citation>
    <scope>NUCLEOTIDE SEQUENCE</scope>
    <source>
        <strain evidence="5">IB182363</strain>
    </source>
</reference>
<name>A0A927H1I7_9BACL</name>
<dbReference type="Proteomes" id="UP000639396">
    <property type="component" value="Unassembled WGS sequence"/>
</dbReference>
<keyword evidence="3" id="KW-0812">Transmembrane</keyword>
<feature type="transmembrane region" description="Helical" evidence="3">
    <location>
        <begin position="128"/>
        <end position="149"/>
    </location>
</feature>
<dbReference type="GO" id="GO:0005886">
    <property type="term" value="C:plasma membrane"/>
    <property type="evidence" value="ECO:0007669"/>
    <property type="project" value="TreeGrafter"/>
</dbReference>
<keyword evidence="3" id="KW-0472">Membrane</keyword>
<feature type="region of interest" description="Disordered" evidence="2">
    <location>
        <begin position="226"/>
        <end position="246"/>
    </location>
</feature>
<dbReference type="InterPro" id="IPR032816">
    <property type="entry name" value="VTT_dom"/>
</dbReference>
<proteinExistence type="inferred from homology"/>
<evidence type="ECO:0000256" key="3">
    <source>
        <dbReference type="SAM" id="Phobius"/>
    </source>
</evidence>
<feature type="transmembrane region" description="Helical" evidence="3">
    <location>
        <begin position="12"/>
        <end position="35"/>
    </location>
</feature>
<keyword evidence="6" id="KW-1185">Reference proteome</keyword>
<protein>
    <submittedName>
        <fullName evidence="5">VTT domain-containing protein</fullName>
    </submittedName>
</protein>
<accession>A0A927H1I7</accession>
<dbReference type="PANTHER" id="PTHR42709:SF11">
    <property type="entry name" value="DEDA FAMILY PROTEIN"/>
    <property type="match status" value="1"/>
</dbReference>
<comment type="similarity">
    <text evidence="1">Belongs to the DedA family.</text>
</comment>
<dbReference type="RefSeq" id="WP_190930818.1">
    <property type="nucleotide sequence ID" value="NZ_JACXJA010000038.1"/>
</dbReference>
<evidence type="ECO:0000313" key="5">
    <source>
        <dbReference type="EMBL" id="MBD2865201.1"/>
    </source>
</evidence>
<evidence type="ECO:0000256" key="2">
    <source>
        <dbReference type="SAM" id="MobiDB-lite"/>
    </source>
</evidence>